<dbReference type="GO" id="GO:0006048">
    <property type="term" value="P:UDP-N-acetylglucosamine biosynthetic process"/>
    <property type="evidence" value="ECO:0007669"/>
    <property type="project" value="TreeGrafter"/>
</dbReference>
<evidence type="ECO:0000256" key="3">
    <source>
        <dbReference type="ARBA" id="ARBA00022723"/>
    </source>
</evidence>
<proteinExistence type="inferred from homology"/>
<feature type="binding site" evidence="8">
    <location>
        <position position="239"/>
    </location>
    <ligand>
        <name>Mg(2+)</name>
        <dbReference type="ChEBI" id="CHEBI:18420"/>
    </ligand>
</feature>
<feature type="domain" description="Alpha-D-phosphohexomutase alpha/beta/alpha" evidence="14">
    <location>
        <begin position="254"/>
        <end position="364"/>
    </location>
</feature>
<comment type="catalytic activity">
    <reaction evidence="8 10">
        <text>alpha-D-glucosamine 1-phosphate = D-glucosamine 6-phosphate</text>
        <dbReference type="Rhea" id="RHEA:23424"/>
        <dbReference type="ChEBI" id="CHEBI:58516"/>
        <dbReference type="ChEBI" id="CHEBI:58725"/>
        <dbReference type="EC" id="5.4.2.10"/>
    </reaction>
</comment>
<feature type="modified residue" description="Phosphoserine" evidence="8">
    <location>
        <position position="104"/>
    </location>
</feature>
<comment type="cofactor">
    <cofactor evidence="8">
        <name>Mg(2+)</name>
        <dbReference type="ChEBI" id="CHEBI:18420"/>
    </cofactor>
    <text evidence="8">Binds 1 Mg(2+) ion per subunit.</text>
</comment>
<dbReference type="GO" id="GO:0009252">
    <property type="term" value="P:peptidoglycan biosynthetic process"/>
    <property type="evidence" value="ECO:0007669"/>
    <property type="project" value="TreeGrafter"/>
</dbReference>
<dbReference type="InterPro" id="IPR036900">
    <property type="entry name" value="A-D-PHexomutase_C_sf"/>
</dbReference>
<dbReference type="PATRIC" id="fig|1838286.3.peg.2506"/>
<name>A0A1D8AWZ8_9BACT</name>
<dbReference type="Proteomes" id="UP000095228">
    <property type="component" value="Chromosome"/>
</dbReference>
<dbReference type="InterPro" id="IPR005841">
    <property type="entry name" value="Alpha-D-phosphohexomutase_SF"/>
</dbReference>
<evidence type="ECO:0000259" key="12">
    <source>
        <dbReference type="Pfam" id="PF02878"/>
    </source>
</evidence>
<dbReference type="PROSITE" id="PS00710">
    <property type="entry name" value="PGM_PMM"/>
    <property type="match status" value="1"/>
</dbReference>
<dbReference type="PANTHER" id="PTHR42946:SF1">
    <property type="entry name" value="PHOSPHOGLUCOMUTASE (ALPHA-D-GLUCOSE-1,6-BISPHOSPHATE-DEPENDENT)"/>
    <property type="match status" value="1"/>
</dbReference>
<dbReference type="PANTHER" id="PTHR42946">
    <property type="entry name" value="PHOSPHOHEXOSE MUTASE"/>
    <property type="match status" value="1"/>
</dbReference>
<comment type="similarity">
    <text evidence="1 8 9">Belongs to the phosphohexose mutase family.</text>
</comment>
<evidence type="ECO:0000313" key="16">
    <source>
        <dbReference type="Proteomes" id="UP000095228"/>
    </source>
</evidence>
<dbReference type="EMBL" id="CP016094">
    <property type="protein sequence ID" value="AOS45414.1"/>
    <property type="molecule type" value="Genomic_DNA"/>
</dbReference>
<feature type="binding site" description="via phosphate group" evidence="8">
    <location>
        <position position="104"/>
    </location>
    <ligand>
        <name>Mg(2+)</name>
        <dbReference type="ChEBI" id="CHEBI:18420"/>
    </ligand>
</feature>
<dbReference type="SUPFAM" id="SSF53738">
    <property type="entry name" value="Phosphoglucomutase, first 3 domains"/>
    <property type="match status" value="3"/>
</dbReference>
<dbReference type="AlphaFoldDB" id="A0A1D8AWZ8"/>
<feature type="binding site" evidence="8">
    <location>
        <position position="241"/>
    </location>
    <ligand>
        <name>Mg(2+)</name>
        <dbReference type="ChEBI" id="CHEBI:18420"/>
    </ligand>
</feature>
<evidence type="ECO:0000259" key="13">
    <source>
        <dbReference type="Pfam" id="PF02879"/>
    </source>
</evidence>
<dbReference type="InterPro" id="IPR016055">
    <property type="entry name" value="A-D-PHexomutase_a/b/a-I/II/III"/>
</dbReference>
<dbReference type="HAMAP" id="MF_01554_B">
    <property type="entry name" value="GlmM_B"/>
    <property type="match status" value="1"/>
</dbReference>
<evidence type="ECO:0000256" key="1">
    <source>
        <dbReference type="ARBA" id="ARBA00010231"/>
    </source>
</evidence>
<reference evidence="15 16" key="1">
    <citation type="submission" date="2016-06" db="EMBL/GenBank/DDBJ databases">
        <title>Three novel species with peptidoglycan cell walls form the new genus Lacunisphaera gen. nov. in the family Opitutaceae of the verrucomicrobial subdivision 4.</title>
        <authorList>
            <person name="Rast P."/>
            <person name="Gloeckner I."/>
            <person name="Jogler M."/>
            <person name="Boedeker C."/>
            <person name="Jeske O."/>
            <person name="Wiegand S."/>
            <person name="Reinhardt R."/>
            <person name="Schumann P."/>
            <person name="Rohde M."/>
            <person name="Spring S."/>
            <person name="Gloeckner F.O."/>
            <person name="Jogler C."/>
        </authorList>
    </citation>
    <scope>NUCLEOTIDE SEQUENCE [LARGE SCALE GENOMIC DNA]</scope>
    <source>
        <strain evidence="15 16">IG16b</strain>
    </source>
</reference>
<keyword evidence="3 8" id="KW-0479">Metal-binding</keyword>
<keyword evidence="16" id="KW-1185">Reference proteome</keyword>
<sequence length="445" mass="46329">MKRLYFGTDGVRGPYGSAQMNEELAWRLGAAAAAWLRENGVGPGATVLIGRDTRQSGAALEQALADGLAQGGLGPRSLAILPTPAVSLAVRRQRAALGVVITASHNPATDNGIKFFGPQGLKLTDEQEARIEALMPAQRTGAPAGPLGAVDGITDYLRVITESFPCRLTGWRIVLDTAHGATVETSGRVLRAAGAEVIALGAAPDGRNINAGVGSEHPEALGAAVRAHGARLGIAHDGDGDRCVLCDELGAVLDGDEILTILALHALAQGRLAQRLLVTTQQSNLGVEAALEAAGGRVVRTPIGDRYVTERMRAEGASLGGESSGHIICAEVTPTGDGLVAALKVIEVMVATGRPLSELRRALVKFPQRSLALRVREKRPLETLPGLTGAVRALEAELGARGRVLVRYSGTESKLRLLIEGPTDAVVAAGLERLQVAARAELEVL</sequence>
<evidence type="ECO:0000259" key="14">
    <source>
        <dbReference type="Pfam" id="PF02880"/>
    </source>
</evidence>
<feature type="active site" description="Phosphoserine intermediate" evidence="8">
    <location>
        <position position="104"/>
    </location>
</feature>
<dbReference type="InterPro" id="IPR005843">
    <property type="entry name" value="A-D-PHexomutase_C"/>
</dbReference>
<dbReference type="Pfam" id="PF02880">
    <property type="entry name" value="PGM_PMM_III"/>
    <property type="match status" value="1"/>
</dbReference>
<keyword evidence="4 8" id="KW-0460">Magnesium</keyword>
<keyword evidence="5 8" id="KW-0413">Isomerase</keyword>
<evidence type="ECO:0000313" key="15">
    <source>
        <dbReference type="EMBL" id="AOS45414.1"/>
    </source>
</evidence>
<feature type="domain" description="Alpha-D-phosphohexomutase alpha/beta/alpha" evidence="12">
    <location>
        <begin position="4"/>
        <end position="137"/>
    </location>
</feature>
<dbReference type="InterPro" id="IPR050060">
    <property type="entry name" value="Phosphoglucosamine_mutase"/>
</dbReference>
<dbReference type="NCBIfam" id="TIGR01455">
    <property type="entry name" value="glmM"/>
    <property type="match status" value="1"/>
</dbReference>
<feature type="domain" description="Alpha-D-phosphohexomutase C-terminal" evidence="11">
    <location>
        <begin position="373"/>
        <end position="429"/>
    </location>
</feature>
<dbReference type="SUPFAM" id="SSF55957">
    <property type="entry name" value="Phosphoglucomutase, C-terminal domain"/>
    <property type="match status" value="1"/>
</dbReference>
<evidence type="ECO:0000256" key="2">
    <source>
        <dbReference type="ARBA" id="ARBA00022553"/>
    </source>
</evidence>
<dbReference type="GO" id="GO:0005975">
    <property type="term" value="P:carbohydrate metabolic process"/>
    <property type="evidence" value="ECO:0007669"/>
    <property type="project" value="InterPro"/>
</dbReference>
<dbReference type="Pfam" id="PF02879">
    <property type="entry name" value="PGM_PMM_II"/>
    <property type="match status" value="1"/>
</dbReference>
<keyword evidence="2 8" id="KW-0597">Phosphoprotein</keyword>
<organism evidence="15 16">
    <name type="scientific">Lacunisphaera limnophila</name>
    <dbReference type="NCBI Taxonomy" id="1838286"/>
    <lineage>
        <taxon>Bacteria</taxon>
        <taxon>Pseudomonadati</taxon>
        <taxon>Verrucomicrobiota</taxon>
        <taxon>Opitutia</taxon>
        <taxon>Opitutales</taxon>
        <taxon>Opitutaceae</taxon>
        <taxon>Lacunisphaera</taxon>
    </lineage>
</organism>
<dbReference type="STRING" id="1838286.Verru16b_02495"/>
<dbReference type="Pfam" id="PF02878">
    <property type="entry name" value="PGM_PMM_I"/>
    <property type="match status" value="1"/>
</dbReference>
<dbReference type="PRINTS" id="PR00509">
    <property type="entry name" value="PGMPMM"/>
</dbReference>
<evidence type="ECO:0000256" key="6">
    <source>
        <dbReference type="ARBA" id="ARBA00066330"/>
    </source>
</evidence>
<dbReference type="Pfam" id="PF00408">
    <property type="entry name" value="PGM_PMM_IV"/>
    <property type="match status" value="1"/>
</dbReference>
<dbReference type="RefSeq" id="WP_069962567.1">
    <property type="nucleotide sequence ID" value="NZ_CP016094.1"/>
</dbReference>
<dbReference type="EC" id="5.4.2.10" evidence="6 8"/>
<dbReference type="InterPro" id="IPR005844">
    <property type="entry name" value="A-D-PHexomutase_a/b/a-I"/>
</dbReference>
<evidence type="ECO:0000256" key="9">
    <source>
        <dbReference type="RuleBase" id="RU004326"/>
    </source>
</evidence>
<feature type="domain" description="Alpha-D-phosphohexomutase alpha/beta/alpha" evidence="13">
    <location>
        <begin position="155"/>
        <end position="250"/>
    </location>
</feature>
<dbReference type="InterPro" id="IPR005846">
    <property type="entry name" value="A-D-PHexomutase_a/b/a-III"/>
</dbReference>
<dbReference type="GO" id="GO:0000287">
    <property type="term" value="F:magnesium ion binding"/>
    <property type="evidence" value="ECO:0007669"/>
    <property type="project" value="UniProtKB-UniRule"/>
</dbReference>
<dbReference type="GO" id="GO:0005829">
    <property type="term" value="C:cytosol"/>
    <property type="evidence" value="ECO:0007669"/>
    <property type="project" value="TreeGrafter"/>
</dbReference>
<comment type="function">
    <text evidence="8 10">Catalyzes the conversion of glucosamine-6-phosphate to glucosamine-1-phosphate.</text>
</comment>
<dbReference type="Gene3D" id="3.30.310.50">
    <property type="entry name" value="Alpha-D-phosphohexomutase, C-terminal domain"/>
    <property type="match status" value="1"/>
</dbReference>
<dbReference type="InterPro" id="IPR005845">
    <property type="entry name" value="A-D-PHexomutase_a/b/a-II"/>
</dbReference>
<comment type="PTM">
    <text evidence="8">Activated by phosphorylation.</text>
</comment>
<evidence type="ECO:0000256" key="7">
    <source>
        <dbReference type="ARBA" id="ARBA00068193"/>
    </source>
</evidence>
<evidence type="ECO:0000259" key="11">
    <source>
        <dbReference type="Pfam" id="PF00408"/>
    </source>
</evidence>
<evidence type="ECO:0000256" key="5">
    <source>
        <dbReference type="ARBA" id="ARBA00023235"/>
    </source>
</evidence>
<dbReference type="KEGG" id="obg:Verru16b_02495"/>
<dbReference type="Gene3D" id="3.40.120.10">
    <property type="entry name" value="Alpha-D-Glucose-1,6-Bisphosphate, subunit A, domain 3"/>
    <property type="match status" value="3"/>
</dbReference>
<accession>A0A1D8AWZ8</accession>
<evidence type="ECO:0000256" key="8">
    <source>
        <dbReference type="HAMAP-Rule" id="MF_01554"/>
    </source>
</evidence>
<dbReference type="GO" id="GO:0008966">
    <property type="term" value="F:phosphoglucosamine mutase activity"/>
    <property type="evidence" value="ECO:0007669"/>
    <property type="project" value="UniProtKB-UniRule"/>
</dbReference>
<dbReference type="InterPro" id="IPR016066">
    <property type="entry name" value="A-D-PHexomutase_CS"/>
</dbReference>
<dbReference type="FunFam" id="3.40.120.10:FF:000002">
    <property type="entry name" value="Phosphoglucosamine mutase"/>
    <property type="match status" value="1"/>
</dbReference>
<evidence type="ECO:0000256" key="4">
    <source>
        <dbReference type="ARBA" id="ARBA00022842"/>
    </source>
</evidence>
<dbReference type="FunFam" id="3.40.120.10:FF:000001">
    <property type="entry name" value="Phosphoglucosamine mutase"/>
    <property type="match status" value="1"/>
</dbReference>
<feature type="binding site" evidence="8">
    <location>
        <position position="237"/>
    </location>
    <ligand>
        <name>Mg(2+)</name>
        <dbReference type="ChEBI" id="CHEBI:18420"/>
    </ligand>
</feature>
<protein>
    <recommendedName>
        <fullName evidence="7 8">Phosphoglucosamine mutase</fullName>
        <ecNumber evidence="6 8">5.4.2.10</ecNumber>
    </recommendedName>
</protein>
<dbReference type="OrthoDB" id="9806956at2"/>
<evidence type="ECO:0000256" key="10">
    <source>
        <dbReference type="RuleBase" id="RU004327"/>
    </source>
</evidence>
<dbReference type="GO" id="GO:0004615">
    <property type="term" value="F:phosphomannomutase activity"/>
    <property type="evidence" value="ECO:0007669"/>
    <property type="project" value="TreeGrafter"/>
</dbReference>
<gene>
    <name evidence="8 15" type="primary">glmM</name>
    <name evidence="15" type="ORF">Verru16b_02495</name>
</gene>
<dbReference type="InterPro" id="IPR006352">
    <property type="entry name" value="GlmM_bact"/>
</dbReference>